<dbReference type="EMBL" id="ML732326">
    <property type="protein sequence ID" value="KAB8069791.1"/>
    <property type="molecule type" value="Genomic_DNA"/>
</dbReference>
<gene>
    <name evidence="12" type="ORF">BDV29DRAFT_182100</name>
</gene>
<keyword evidence="8" id="KW-0496">Mitochondrion</keyword>
<dbReference type="Gene3D" id="1.50.40.10">
    <property type="entry name" value="Mitochondrial carrier domain"/>
    <property type="match status" value="1"/>
</dbReference>
<evidence type="ECO:0000256" key="2">
    <source>
        <dbReference type="ARBA" id="ARBA00006375"/>
    </source>
</evidence>
<dbReference type="InterPro" id="IPR002067">
    <property type="entry name" value="MCP"/>
</dbReference>
<comment type="subcellular location">
    <subcellularLocation>
        <location evidence="1">Mitochondrion inner membrane</location>
        <topology evidence="1">Multi-pass membrane protein</topology>
    </subcellularLocation>
</comment>
<keyword evidence="9 10" id="KW-0472">Membrane</keyword>
<evidence type="ECO:0000256" key="5">
    <source>
        <dbReference type="ARBA" id="ARBA00022737"/>
    </source>
</evidence>
<keyword evidence="7" id="KW-1133">Transmembrane helix</keyword>
<dbReference type="PROSITE" id="PS50920">
    <property type="entry name" value="SOLCAR"/>
    <property type="match status" value="3"/>
</dbReference>
<dbReference type="GO" id="GO:0015215">
    <property type="term" value="F:nucleotide transmembrane transporter activity"/>
    <property type="evidence" value="ECO:0007669"/>
    <property type="project" value="UniProtKB-ARBA"/>
</dbReference>
<sequence length="314" mass="34549">MTGQDGISSSFVETVAGFTAGIVSTLCLHPLDLVKTRLQVDRSSSSRVGGSLRIVREIFQNEGGVTAFYRGLTPNLIGNSTSWALYFLCYSNIKTAMRTWRSSQKQELASSDYFLASGVAGMLTSCLTNPIWVIKTRMLSTGSRTPGAYASFTTGASQIYRSEGIPGFYRGLLPALFGVSHGALQFMAYEKLKLHRIKMTPALGSGDGHADSGQVQRRGLGNLDLFFISSLSKIFAGCVTYPYQVLRSRLQTYDAHLVYRGVRDVIMQMWAKEGVAGFYKGLGPNLFRVLPSTWATFLVYENTRSYLPDLISRA</sequence>
<feature type="repeat" description="Solcar" evidence="10">
    <location>
        <begin position="112"/>
        <end position="195"/>
    </location>
</feature>
<feature type="repeat" description="Solcar" evidence="10">
    <location>
        <begin position="224"/>
        <end position="306"/>
    </location>
</feature>
<evidence type="ECO:0000256" key="4">
    <source>
        <dbReference type="ARBA" id="ARBA00022692"/>
    </source>
</evidence>
<keyword evidence="3 11" id="KW-0813">Transport</keyword>
<keyword evidence="6" id="KW-0999">Mitochondrion inner membrane</keyword>
<dbReference type="PRINTS" id="PR00926">
    <property type="entry name" value="MITOCARRIER"/>
</dbReference>
<evidence type="ECO:0000313" key="12">
    <source>
        <dbReference type="EMBL" id="KAB8069791.1"/>
    </source>
</evidence>
<organism evidence="12 13">
    <name type="scientific">Aspergillus leporis</name>
    <dbReference type="NCBI Taxonomy" id="41062"/>
    <lineage>
        <taxon>Eukaryota</taxon>
        <taxon>Fungi</taxon>
        <taxon>Dikarya</taxon>
        <taxon>Ascomycota</taxon>
        <taxon>Pezizomycotina</taxon>
        <taxon>Eurotiomycetes</taxon>
        <taxon>Eurotiomycetidae</taxon>
        <taxon>Eurotiales</taxon>
        <taxon>Aspergillaceae</taxon>
        <taxon>Aspergillus</taxon>
        <taxon>Aspergillus subgen. Circumdati</taxon>
    </lineage>
</organism>
<evidence type="ECO:0000256" key="1">
    <source>
        <dbReference type="ARBA" id="ARBA00004448"/>
    </source>
</evidence>
<accession>A0A5N5WML3</accession>
<evidence type="ECO:0000256" key="3">
    <source>
        <dbReference type="ARBA" id="ARBA00022448"/>
    </source>
</evidence>
<proteinExistence type="inferred from homology"/>
<evidence type="ECO:0000256" key="7">
    <source>
        <dbReference type="ARBA" id="ARBA00022989"/>
    </source>
</evidence>
<evidence type="ECO:0000256" key="6">
    <source>
        <dbReference type="ARBA" id="ARBA00022792"/>
    </source>
</evidence>
<evidence type="ECO:0000256" key="11">
    <source>
        <dbReference type="RuleBase" id="RU000488"/>
    </source>
</evidence>
<dbReference type="InterPro" id="IPR018108">
    <property type="entry name" value="MCP_transmembrane"/>
</dbReference>
<dbReference type="InterPro" id="IPR023395">
    <property type="entry name" value="MCP_dom_sf"/>
</dbReference>
<dbReference type="SUPFAM" id="SSF103506">
    <property type="entry name" value="Mitochondrial carrier"/>
    <property type="match status" value="1"/>
</dbReference>
<evidence type="ECO:0000256" key="10">
    <source>
        <dbReference type="PROSITE-ProRule" id="PRU00282"/>
    </source>
</evidence>
<dbReference type="GO" id="GO:0005743">
    <property type="term" value="C:mitochondrial inner membrane"/>
    <property type="evidence" value="ECO:0007669"/>
    <property type="project" value="UniProtKB-SubCell"/>
</dbReference>
<dbReference type="AlphaFoldDB" id="A0A5N5WML3"/>
<dbReference type="Pfam" id="PF00153">
    <property type="entry name" value="Mito_carr"/>
    <property type="match status" value="3"/>
</dbReference>
<reference evidence="12 13" key="1">
    <citation type="submission" date="2019-04" db="EMBL/GenBank/DDBJ databases">
        <title>Friends and foes A comparative genomics study of 23 Aspergillus species from section Flavi.</title>
        <authorList>
            <consortium name="DOE Joint Genome Institute"/>
            <person name="Kjaerbolling I."/>
            <person name="Vesth T."/>
            <person name="Frisvad J.C."/>
            <person name="Nybo J.L."/>
            <person name="Theobald S."/>
            <person name="Kildgaard S."/>
            <person name="Isbrandt T."/>
            <person name="Kuo A."/>
            <person name="Sato A."/>
            <person name="Lyhne E.K."/>
            <person name="Kogle M.E."/>
            <person name="Wiebenga A."/>
            <person name="Kun R.S."/>
            <person name="Lubbers R.J."/>
            <person name="Makela M.R."/>
            <person name="Barry K."/>
            <person name="Chovatia M."/>
            <person name="Clum A."/>
            <person name="Daum C."/>
            <person name="Haridas S."/>
            <person name="He G."/>
            <person name="LaButti K."/>
            <person name="Lipzen A."/>
            <person name="Mondo S."/>
            <person name="Riley R."/>
            <person name="Salamov A."/>
            <person name="Simmons B.A."/>
            <person name="Magnuson J.K."/>
            <person name="Henrissat B."/>
            <person name="Mortensen U.H."/>
            <person name="Larsen T.O."/>
            <person name="Devries R.P."/>
            <person name="Grigoriev I.V."/>
            <person name="Machida M."/>
            <person name="Baker S.E."/>
            <person name="Andersen M.R."/>
        </authorList>
    </citation>
    <scope>NUCLEOTIDE SEQUENCE [LARGE SCALE GENOMIC DNA]</scope>
    <source>
        <strain evidence="12 13">CBS 151.66</strain>
    </source>
</reference>
<protein>
    <submittedName>
        <fullName evidence="12">Mitochondrial carrier</fullName>
    </submittedName>
</protein>
<dbReference type="FunFam" id="1.50.40.10:FF:000102">
    <property type="entry name" value="Folate carrier protein Flx1"/>
    <property type="match status" value="1"/>
</dbReference>
<comment type="similarity">
    <text evidence="2 11">Belongs to the mitochondrial carrier (TC 2.A.29) family.</text>
</comment>
<evidence type="ECO:0000313" key="13">
    <source>
        <dbReference type="Proteomes" id="UP000326565"/>
    </source>
</evidence>
<feature type="repeat" description="Solcar" evidence="10">
    <location>
        <begin position="8"/>
        <end position="96"/>
    </location>
</feature>
<name>A0A5N5WML3_9EURO</name>
<dbReference type="InterPro" id="IPR044712">
    <property type="entry name" value="SLC25A32-like"/>
</dbReference>
<dbReference type="OrthoDB" id="428293at2759"/>
<keyword evidence="5" id="KW-0677">Repeat</keyword>
<keyword evidence="13" id="KW-1185">Reference proteome</keyword>
<evidence type="ECO:0000256" key="9">
    <source>
        <dbReference type="ARBA" id="ARBA00023136"/>
    </source>
</evidence>
<dbReference type="Proteomes" id="UP000326565">
    <property type="component" value="Unassembled WGS sequence"/>
</dbReference>
<evidence type="ECO:0000256" key="8">
    <source>
        <dbReference type="ARBA" id="ARBA00023128"/>
    </source>
</evidence>
<dbReference type="PANTHER" id="PTHR45683">
    <property type="entry name" value="MITOCHONDRIAL NICOTINAMIDE ADENINE DINUCLEOTIDE TRANSPORTER 1-RELATED-RELATED"/>
    <property type="match status" value="1"/>
</dbReference>
<keyword evidence="4 10" id="KW-0812">Transmembrane</keyword>